<name>A0A410FVG8_BIPS1</name>
<dbReference type="EMBL" id="CP034928">
    <property type="protein sequence ID" value="QAA77066.1"/>
    <property type="molecule type" value="Genomic_DNA"/>
</dbReference>
<dbReference type="InterPro" id="IPR038720">
    <property type="entry name" value="YprB_RNase_H-like_dom"/>
</dbReference>
<dbReference type="SUPFAM" id="SSF53098">
    <property type="entry name" value="Ribonuclease H-like"/>
    <property type="match status" value="1"/>
</dbReference>
<dbReference type="InterPro" id="IPR036397">
    <property type="entry name" value="RNaseH_sf"/>
</dbReference>
<dbReference type="Proteomes" id="UP000287233">
    <property type="component" value="Chromosome"/>
</dbReference>
<evidence type="ECO:0000313" key="2">
    <source>
        <dbReference type="EMBL" id="QAA77066.1"/>
    </source>
</evidence>
<reference evidence="3" key="1">
    <citation type="submission" date="2018-12" db="EMBL/GenBank/DDBJ databases">
        <title>Complete genome sequence of an uncultured bacterium of the candidate phylum Bipolaricaulota.</title>
        <authorList>
            <person name="Kadnikov V.V."/>
            <person name="Mardanov A.V."/>
            <person name="Beletsky A.V."/>
            <person name="Frank Y.A."/>
            <person name="Karnachuk O.V."/>
            <person name="Ravin N.V."/>
        </authorList>
    </citation>
    <scope>NUCLEOTIDE SEQUENCE [LARGE SCALE GENOMIC DNA]</scope>
</reference>
<dbReference type="GO" id="GO:0003676">
    <property type="term" value="F:nucleic acid binding"/>
    <property type="evidence" value="ECO:0007669"/>
    <property type="project" value="InterPro"/>
</dbReference>
<proteinExistence type="predicted"/>
<evidence type="ECO:0000259" key="1">
    <source>
        <dbReference type="Pfam" id="PF13482"/>
    </source>
</evidence>
<organism evidence="2 3">
    <name type="scientific">Bipolaricaulis sibiricus</name>
    <dbReference type="NCBI Taxonomy" id="2501609"/>
    <lineage>
        <taxon>Bacteria</taxon>
        <taxon>Candidatus Bipolaricaulota</taxon>
        <taxon>Candidatus Bipolaricaulia</taxon>
        <taxon>Candidatus Bipolaricaulales</taxon>
        <taxon>Candidatus Bipolaricaulaceae</taxon>
        <taxon>Candidatus Bipolaricaulis</taxon>
    </lineage>
</organism>
<dbReference type="KEGG" id="bih:BIP78_1300"/>
<sequence length="177" mass="19419">MPALLAFDLETQRTLDEVGGREGIHLLGLAVGVTFDPEAGRFDTYQEGDAAQLEAALRAAGQVVGYNVVGFDYEVLRPYASRPLSDVPTVDLMVHLANSLGWRPRLDDVAAATLGESKAGGGLDAVRWFRQGDLERVIAYCKKDVEITWRLYAFGRQNGYVKVAQRRGGPLRVPVAW</sequence>
<dbReference type="Pfam" id="PF13482">
    <property type="entry name" value="RNase_H_2"/>
    <property type="match status" value="1"/>
</dbReference>
<protein>
    <recommendedName>
        <fullName evidence="1">YprB ribonuclease H-like domain-containing protein</fullName>
    </recommendedName>
</protein>
<dbReference type="InterPro" id="IPR012337">
    <property type="entry name" value="RNaseH-like_sf"/>
</dbReference>
<evidence type="ECO:0000313" key="3">
    <source>
        <dbReference type="Proteomes" id="UP000287233"/>
    </source>
</evidence>
<dbReference type="AlphaFoldDB" id="A0A410FVG8"/>
<dbReference type="Gene3D" id="3.30.420.10">
    <property type="entry name" value="Ribonuclease H-like superfamily/Ribonuclease H"/>
    <property type="match status" value="1"/>
</dbReference>
<gene>
    <name evidence="2" type="ORF">BIP78_1300</name>
</gene>
<accession>A0A410FVG8</accession>
<feature type="domain" description="YprB ribonuclease H-like" evidence="1">
    <location>
        <begin position="7"/>
        <end position="152"/>
    </location>
</feature>